<gene>
    <name evidence="3" type="ORF">G0P99_21690</name>
</gene>
<dbReference type="RefSeq" id="WP_164132577.1">
    <property type="nucleotide sequence ID" value="NZ_JAAGOX010000055.1"/>
</dbReference>
<evidence type="ECO:0000313" key="3">
    <source>
        <dbReference type="EMBL" id="NDW47565.1"/>
    </source>
</evidence>
<name>A0A6B2P097_9RHOB</name>
<feature type="coiled-coil region" evidence="1">
    <location>
        <begin position="78"/>
        <end position="105"/>
    </location>
</feature>
<dbReference type="EMBL" id="JAAGOX010000055">
    <property type="protein sequence ID" value="NDW47565.1"/>
    <property type="molecule type" value="Genomic_DNA"/>
</dbReference>
<keyword evidence="2" id="KW-1133">Transmembrane helix</keyword>
<evidence type="ECO:0008006" key="4">
    <source>
        <dbReference type="Google" id="ProtNLM"/>
    </source>
</evidence>
<keyword evidence="2" id="KW-0472">Membrane</keyword>
<protein>
    <recommendedName>
        <fullName evidence="4">DUF2730 family protein</fullName>
    </recommendedName>
</protein>
<keyword evidence="2" id="KW-0812">Transmembrane</keyword>
<evidence type="ECO:0000256" key="1">
    <source>
        <dbReference type="SAM" id="Coils"/>
    </source>
</evidence>
<keyword evidence="1" id="KW-0175">Coiled coil</keyword>
<comment type="caution">
    <text evidence="3">The sequence shown here is derived from an EMBL/GenBank/DDBJ whole genome shotgun (WGS) entry which is preliminary data.</text>
</comment>
<evidence type="ECO:0000256" key="2">
    <source>
        <dbReference type="SAM" id="Phobius"/>
    </source>
</evidence>
<proteinExistence type="predicted"/>
<organism evidence="3">
    <name type="scientific">Ruegeria sp. PrR005</name>
    <dbReference type="NCBI Taxonomy" id="2706882"/>
    <lineage>
        <taxon>Bacteria</taxon>
        <taxon>Pseudomonadati</taxon>
        <taxon>Pseudomonadota</taxon>
        <taxon>Alphaproteobacteria</taxon>
        <taxon>Rhodobacterales</taxon>
        <taxon>Roseobacteraceae</taxon>
        <taxon>Ruegeria</taxon>
    </lineage>
</organism>
<sequence>MKTLKDLVLALINATLILVALCLFLAWQLMSTVDGITDRLTESIRIFAPVRDEVAGLRAEVSGLRADITAMGTQGVPMTRVEARLDAMGTRLDDMQARMDELAALPDRLIDTAIETAADKFARSLSAVRGCEPVS</sequence>
<dbReference type="AlphaFoldDB" id="A0A6B2P097"/>
<reference evidence="3" key="1">
    <citation type="submission" date="2020-02" db="EMBL/GenBank/DDBJ databases">
        <title>Delineation of the pyrene-degrading pathway in Roseobacter clade bacteria by genomic analysis.</title>
        <authorList>
            <person name="Zhou H."/>
            <person name="Wang H."/>
        </authorList>
    </citation>
    <scope>NUCLEOTIDE SEQUENCE</scope>
    <source>
        <strain evidence="3">PrR005</strain>
    </source>
</reference>
<accession>A0A6B2P097</accession>
<feature type="transmembrane region" description="Helical" evidence="2">
    <location>
        <begin position="7"/>
        <end position="30"/>
    </location>
</feature>